<dbReference type="PANTHER" id="PTHR31197:SF5">
    <property type="entry name" value="OS01G0612600 PROTEIN"/>
    <property type="match status" value="1"/>
</dbReference>
<protein>
    <recommendedName>
        <fullName evidence="3">RING-type domain-containing protein</fullName>
    </recommendedName>
</protein>
<dbReference type="InterPro" id="IPR012866">
    <property type="entry name" value="DUF1644"/>
</dbReference>
<dbReference type="OrthoDB" id="1921166at2759"/>
<keyword evidence="2" id="KW-1185">Reference proteome</keyword>
<dbReference type="Gene3D" id="3.30.40.10">
    <property type="entry name" value="Zinc/RING finger domain, C3HC4 (zinc finger)"/>
    <property type="match status" value="1"/>
</dbReference>
<dbReference type="PANTHER" id="PTHR31197">
    <property type="entry name" value="OS01G0612600 PROTEIN"/>
    <property type="match status" value="1"/>
</dbReference>
<reference evidence="1" key="1">
    <citation type="submission" date="2019-11" db="EMBL/GenBank/DDBJ databases">
        <authorList>
            <person name="Liu Y."/>
            <person name="Hou J."/>
            <person name="Li T.-Q."/>
            <person name="Guan C.-H."/>
            <person name="Wu X."/>
            <person name="Wu H.-Z."/>
            <person name="Ling F."/>
            <person name="Zhang R."/>
            <person name="Shi X.-G."/>
            <person name="Ren J.-P."/>
            <person name="Chen E.-F."/>
            <person name="Sun J.-M."/>
        </authorList>
    </citation>
    <scope>NUCLEOTIDE SEQUENCE</scope>
    <source>
        <strain evidence="1">Adult_tree_wgs_1</strain>
        <tissue evidence="1">Leaves</tissue>
    </source>
</reference>
<evidence type="ECO:0000313" key="1">
    <source>
        <dbReference type="EMBL" id="KAF7129585.1"/>
    </source>
</evidence>
<dbReference type="InterPro" id="IPR013083">
    <property type="entry name" value="Znf_RING/FYVE/PHD"/>
</dbReference>
<comment type="caution">
    <text evidence="1">The sequence shown here is derived from an EMBL/GenBank/DDBJ whole genome shotgun (WGS) entry which is preliminary data.</text>
</comment>
<dbReference type="EMBL" id="WJXA01000010">
    <property type="protein sequence ID" value="KAF7129585.1"/>
    <property type="molecule type" value="Genomic_DNA"/>
</dbReference>
<gene>
    <name evidence="1" type="ORF">RHSIM_Rhsim10G0198800</name>
</gene>
<accession>A0A834LC58</accession>
<dbReference type="AlphaFoldDB" id="A0A834LC58"/>
<evidence type="ECO:0008006" key="3">
    <source>
        <dbReference type="Google" id="ProtNLM"/>
    </source>
</evidence>
<sequence length="190" mass="21726">MNELYQPSCRRMPKEATVPSLSSDQATASLYLSPAKTAKIAKLRKFLDAVHRNKKDKEEVRCSICLEPPHNAVILQCPNVEEGCQSYMCHTNNRHSNCFSQFRKSTPTLSCPQCKGKVNNCIVLYADRIFMNSRPRRCAVKTCEFTGTYLELENHSILERPSVRPSLVDPVCKMRLERERDLEALSALRF</sequence>
<evidence type="ECO:0000313" key="2">
    <source>
        <dbReference type="Proteomes" id="UP000626092"/>
    </source>
</evidence>
<dbReference type="Proteomes" id="UP000626092">
    <property type="component" value="Unassembled WGS sequence"/>
</dbReference>
<proteinExistence type="predicted"/>
<organism evidence="1 2">
    <name type="scientific">Rhododendron simsii</name>
    <name type="common">Sims's rhododendron</name>
    <dbReference type="NCBI Taxonomy" id="118357"/>
    <lineage>
        <taxon>Eukaryota</taxon>
        <taxon>Viridiplantae</taxon>
        <taxon>Streptophyta</taxon>
        <taxon>Embryophyta</taxon>
        <taxon>Tracheophyta</taxon>
        <taxon>Spermatophyta</taxon>
        <taxon>Magnoliopsida</taxon>
        <taxon>eudicotyledons</taxon>
        <taxon>Gunneridae</taxon>
        <taxon>Pentapetalae</taxon>
        <taxon>asterids</taxon>
        <taxon>Ericales</taxon>
        <taxon>Ericaceae</taxon>
        <taxon>Ericoideae</taxon>
        <taxon>Rhodoreae</taxon>
        <taxon>Rhododendron</taxon>
    </lineage>
</organism>
<dbReference type="Pfam" id="PF07800">
    <property type="entry name" value="DUF1644"/>
    <property type="match status" value="1"/>
</dbReference>
<name>A0A834LC58_RHOSS</name>